<dbReference type="InterPro" id="IPR029058">
    <property type="entry name" value="AB_hydrolase_fold"/>
</dbReference>
<evidence type="ECO:0000313" key="3">
    <source>
        <dbReference type="Proteomes" id="UP000733379"/>
    </source>
</evidence>
<sequence length="348" mass="38074">MTFGIGSIRIRPTTVAMGEIANPSAYYVPQDAANLLRADPTRREAVEFTSGTVTLAGHLYRPPSAEAEERTPGLVMCGPISSVKEQTLPHYAERFSDAGYTVLTFDPRNFGESEGEPRFRYNPNSVIADYAHAVGYLLTRPDIDPEAVAAVGVCMGGGYAVSLGARDKRLKAVVAIAGGYNIGGTFQQFLGVDGFAAYLRLINDLVQQQYETGEIAYIPTIARELSEQVPVAAMPNPEAYSYYDRTGRAEAPNWSRTLTADSLEPYFIYNSVVHAPLVAPTPLQIIHGTADTALLPEYAQQVYDAAVGAKELIWLDTHNHIELYDQDPYVSAAVAHALRWLDHHVRAH</sequence>
<dbReference type="InterPro" id="IPR022742">
    <property type="entry name" value="Hydrolase_4"/>
</dbReference>
<accession>A0ABS6B733</accession>
<dbReference type="InterPro" id="IPR051411">
    <property type="entry name" value="Polyketide_trans_af380"/>
</dbReference>
<dbReference type="Gene3D" id="3.40.50.1820">
    <property type="entry name" value="alpha/beta hydrolase"/>
    <property type="match status" value="1"/>
</dbReference>
<reference evidence="2 3" key="1">
    <citation type="submission" date="2021-06" db="EMBL/GenBank/DDBJ databases">
        <title>Actinomycetes sequencing.</title>
        <authorList>
            <person name="Shan Q."/>
        </authorList>
    </citation>
    <scope>NUCLEOTIDE SEQUENCE [LARGE SCALE GENOMIC DNA]</scope>
    <source>
        <strain evidence="2 3">NEAU-G5</strain>
    </source>
</reference>
<dbReference type="Pfam" id="PF12146">
    <property type="entry name" value="Hydrolase_4"/>
    <property type="match status" value="1"/>
</dbReference>
<dbReference type="GO" id="GO:0016787">
    <property type="term" value="F:hydrolase activity"/>
    <property type="evidence" value="ECO:0007669"/>
    <property type="project" value="UniProtKB-KW"/>
</dbReference>
<protein>
    <submittedName>
        <fullName evidence="2">Alpha/beta hydrolase</fullName>
    </submittedName>
</protein>
<proteinExistence type="predicted"/>
<evidence type="ECO:0000259" key="1">
    <source>
        <dbReference type="Pfam" id="PF12146"/>
    </source>
</evidence>
<keyword evidence="3" id="KW-1185">Reference proteome</keyword>
<organism evidence="2 3">
    <name type="scientific">Nocardia albiluteola</name>
    <dbReference type="NCBI Taxonomy" id="2842303"/>
    <lineage>
        <taxon>Bacteria</taxon>
        <taxon>Bacillati</taxon>
        <taxon>Actinomycetota</taxon>
        <taxon>Actinomycetes</taxon>
        <taxon>Mycobacteriales</taxon>
        <taxon>Nocardiaceae</taxon>
        <taxon>Nocardia</taxon>
    </lineage>
</organism>
<keyword evidence="2" id="KW-0378">Hydrolase</keyword>
<dbReference type="EMBL" id="JAHKNI010000013">
    <property type="protein sequence ID" value="MBU3066107.1"/>
    <property type="molecule type" value="Genomic_DNA"/>
</dbReference>
<name>A0ABS6B733_9NOCA</name>
<dbReference type="PANTHER" id="PTHR47751">
    <property type="entry name" value="SUPERFAMILY HYDROLASE, PUTATIVE (AFU_ORTHOLOGUE AFUA_2G16580)-RELATED"/>
    <property type="match status" value="1"/>
</dbReference>
<dbReference type="Gene3D" id="1.10.10.800">
    <property type="match status" value="1"/>
</dbReference>
<dbReference type="RefSeq" id="WP_215922187.1">
    <property type="nucleotide sequence ID" value="NZ_JAHKNI010000013.1"/>
</dbReference>
<comment type="caution">
    <text evidence="2">The sequence shown here is derived from an EMBL/GenBank/DDBJ whole genome shotgun (WGS) entry which is preliminary data.</text>
</comment>
<dbReference type="PANTHER" id="PTHR47751:SF1">
    <property type="entry name" value="SUPERFAMILY HYDROLASE, PUTATIVE (AFU_ORTHOLOGUE AFUA_2G16580)-RELATED"/>
    <property type="match status" value="1"/>
</dbReference>
<gene>
    <name evidence="2" type="ORF">KO481_31900</name>
</gene>
<feature type="domain" description="Serine aminopeptidase S33" evidence="1">
    <location>
        <begin position="89"/>
        <end position="325"/>
    </location>
</feature>
<dbReference type="Proteomes" id="UP000733379">
    <property type="component" value="Unassembled WGS sequence"/>
</dbReference>
<dbReference type="SUPFAM" id="SSF53474">
    <property type="entry name" value="alpha/beta-Hydrolases"/>
    <property type="match status" value="1"/>
</dbReference>
<evidence type="ECO:0000313" key="2">
    <source>
        <dbReference type="EMBL" id="MBU3066107.1"/>
    </source>
</evidence>